<keyword evidence="1" id="KW-0805">Transcription regulation</keyword>
<sequence length="362" mass="38723">MLRVHFTAGDLARTRVADGPDPLWEAVLSLHQLQERNREAPLDDWRRHVLQGAAPSLRLLLPLVPARGYFPDFLTPAEGLEGFEAGLDSLLSTPRSQLRGQLERLSAGRTPSAWVRSVAEGSAPALHRLGDALRDYRRTAFGSSWQQVRSGIEADRGWRARVQWYGGTQAMLRTFGPRMRWRPPVLECDYPADYDVWLEGRGLLLIPSYFCRRTPVALADPALPPTLVYPARTPARTGRTGLREAGSTGDETAAHLARLLGHTRAAVLQSVGGDCTTTELARRAGVSVSSASEHAAVLRGAGLLTSSRERNAVRHTLTPVGLALLEGRPAAVIPAPGGAAAGVLRSVPAAALSAAGAAAGTS</sequence>
<evidence type="ECO:0000313" key="6">
    <source>
        <dbReference type="Proteomes" id="UP001166784"/>
    </source>
</evidence>
<dbReference type="SMART" id="SM00418">
    <property type="entry name" value="HTH_ARSR"/>
    <property type="match status" value="1"/>
</dbReference>
<keyword evidence="3" id="KW-0804">Transcription</keyword>
<proteinExistence type="predicted"/>
<dbReference type="InterPro" id="IPR036390">
    <property type="entry name" value="WH_DNA-bd_sf"/>
</dbReference>
<reference evidence="5" key="2">
    <citation type="journal article" date="2023" name="Int. J. Syst. Evol. Microbiol.">
        <title>Streptomyces marispadix sp. nov., isolated from marine beach sediment of the Northern Coast of Portugal.</title>
        <authorList>
            <person name="dos Santos J.D.N."/>
            <person name="Vitorino I.R."/>
            <person name="Kallscheuer N."/>
            <person name="Srivastava A."/>
            <person name="Krautwurst S."/>
            <person name="Marz M."/>
            <person name="Jogler C."/>
            <person name="Lobo Da Cunha A."/>
            <person name="Catita J."/>
            <person name="Goncalves H."/>
            <person name="Gonzalez I."/>
            <person name="Reyes F."/>
            <person name="Lage O.M."/>
        </authorList>
    </citation>
    <scope>NUCLEOTIDE SEQUENCE</scope>
    <source>
        <strain evidence="5">M600PL45_2</strain>
    </source>
</reference>
<dbReference type="CDD" id="cd00090">
    <property type="entry name" value="HTH_ARSR"/>
    <property type="match status" value="1"/>
</dbReference>
<dbReference type="Gene3D" id="1.10.10.10">
    <property type="entry name" value="Winged helix-like DNA-binding domain superfamily/Winged helix DNA-binding domain"/>
    <property type="match status" value="1"/>
</dbReference>
<dbReference type="EMBL" id="JAKWJU010000002">
    <property type="protein sequence ID" value="MCH6163301.1"/>
    <property type="molecule type" value="Genomic_DNA"/>
</dbReference>
<dbReference type="InterPro" id="IPR036388">
    <property type="entry name" value="WH-like_DNA-bd_sf"/>
</dbReference>
<evidence type="ECO:0000256" key="2">
    <source>
        <dbReference type="ARBA" id="ARBA00023125"/>
    </source>
</evidence>
<evidence type="ECO:0000313" key="5">
    <source>
        <dbReference type="EMBL" id="MCH6163301.1"/>
    </source>
</evidence>
<name>A0ABS9T440_9ACTN</name>
<organism evidence="5 6">
    <name type="scientific">Streptomyces marispadix</name>
    <dbReference type="NCBI Taxonomy" id="2922868"/>
    <lineage>
        <taxon>Bacteria</taxon>
        <taxon>Bacillati</taxon>
        <taxon>Actinomycetota</taxon>
        <taxon>Actinomycetes</taxon>
        <taxon>Kitasatosporales</taxon>
        <taxon>Streptomycetaceae</taxon>
        <taxon>Streptomyces</taxon>
    </lineage>
</organism>
<dbReference type="PANTHER" id="PTHR43132">
    <property type="entry name" value="ARSENICAL RESISTANCE OPERON REPRESSOR ARSR-RELATED"/>
    <property type="match status" value="1"/>
</dbReference>
<keyword evidence="6" id="KW-1185">Reference proteome</keyword>
<evidence type="ECO:0000256" key="3">
    <source>
        <dbReference type="ARBA" id="ARBA00023163"/>
    </source>
</evidence>
<dbReference type="Proteomes" id="UP001166784">
    <property type="component" value="Unassembled WGS sequence"/>
</dbReference>
<dbReference type="InterPro" id="IPR001845">
    <property type="entry name" value="HTH_ArsR_DNA-bd_dom"/>
</dbReference>
<comment type="caution">
    <text evidence="5">The sequence shown here is derived from an EMBL/GenBank/DDBJ whole genome shotgun (WGS) entry which is preliminary data.</text>
</comment>
<dbReference type="InterPro" id="IPR051011">
    <property type="entry name" value="Metal_resp_trans_reg"/>
</dbReference>
<protein>
    <submittedName>
        <fullName evidence="5">Winged helix-turn-helix domain-containing protein</fullName>
    </submittedName>
</protein>
<accession>A0ABS9T440</accession>
<dbReference type="PANTHER" id="PTHR43132:SF8">
    <property type="entry name" value="HTH-TYPE TRANSCRIPTIONAL REGULATOR KMTR"/>
    <property type="match status" value="1"/>
</dbReference>
<dbReference type="SUPFAM" id="SSF46785">
    <property type="entry name" value="Winged helix' DNA-binding domain"/>
    <property type="match status" value="1"/>
</dbReference>
<keyword evidence="2" id="KW-0238">DNA-binding</keyword>
<feature type="domain" description="HTH arsR-type" evidence="4">
    <location>
        <begin position="258"/>
        <end position="329"/>
    </location>
</feature>
<gene>
    <name evidence="5" type="ORF">MMA15_23780</name>
</gene>
<reference evidence="5" key="1">
    <citation type="submission" date="2022-03" db="EMBL/GenBank/DDBJ databases">
        <authorList>
            <person name="Santos J.D.N."/>
            <person name="Kallscheuer N."/>
            <person name="Jogler C."/>
            <person name="Lage O.M."/>
        </authorList>
    </citation>
    <scope>NUCLEOTIDE SEQUENCE</scope>
    <source>
        <strain evidence="5">M600PL45_2</strain>
    </source>
</reference>
<evidence type="ECO:0000259" key="4">
    <source>
        <dbReference type="SMART" id="SM00418"/>
    </source>
</evidence>
<dbReference type="InterPro" id="IPR011991">
    <property type="entry name" value="ArsR-like_HTH"/>
</dbReference>
<dbReference type="RefSeq" id="WP_241062173.1">
    <property type="nucleotide sequence ID" value="NZ_JAKWJU010000002.1"/>
</dbReference>
<evidence type="ECO:0000256" key="1">
    <source>
        <dbReference type="ARBA" id="ARBA00023015"/>
    </source>
</evidence>